<dbReference type="SUPFAM" id="SSF51735">
    <property type="entry name" value="NAD(P)-binding Rossmann-fold domains"/>
    <property type="match status" value="1"/>
</dbReference>
<comment type="similarity">
    <text evidence="1">Belongs to the short-chain dehydrogenases/reductases (SDR) family.</text>
</comment>
<evidence type="ECO:0000256" key="3">
    <source>
        <dbReference type="ARBA" id="ARBA00023002"/>
    </source>
</evidence>
<keyword evidence="2" id="KW-0521">NADP</keyword>
<name>A0A0H2S4B4_9AGAM</name>
<reference evidence="4 5" key="1">
    <citation type="submission" date="2015-04" db="EMBL/GenBank/DDBJ databases">
        <title>Complete genome sequence of Schizopora paradoxa KUC8140, a cosmopolitan wood degrader in East Asia.</title>
        <authorList>
            <consortium name="DOE Joint Genome Institute"/>
            <person name="Min B."/>
            <person name="Park H."/>
            <person name="Jang Y."/>
            <person name="Kim J.-J."/>
            <person name="Kim K.H."/>
            <person name="Pangilinan J."/>
            <person name="Lipzen A."/>
            <person name="Riley R."/>
            <person name="Grigoriev I.V."/>
            <person name="Spatafora J.W."/>
            <person name="Choi I.-G."/>
        </authorList>
    </citation>
    <scope>NUCLEOTIDE SEQUENCE [LARGE SCALE GENOMIC DNA]</scope>
    <source>
        <strain evidence="4 5">KUC8140</strain>
    </source>
</reference>
<dbReference type="InParanoid" id="A0A0H2S4B4"/>
<dbReference type="OrthoDB" id="2962696at2759"/>
<proteinExistence type="inferred from homology"/>
<dbReference type="PRINTS" id="PR00081">
    <property type="entry name" value="GDHRDH"/>
</dbReference>
<dbReference type="PANTHER" id="PTHR43618">
    <property type="entry name" value="7-ALPHA-HYDROXYSTEROID DEHYDROGENASE"/>
    <property type="match status" value="1"/>
</dbReference>
<evidence type="ECO:0000256" key="2">
    <source>
        <dbReference type="ARBA" id="ARBA00022857"/>
    </source>
</evidence>
<evidence type="ECO:0000256" key="1">
    <source>
        <dbReference type="ARBA" id="ARBA00006484"/>
    </source>
</evidence>
<dbReference type="AlphaFoldDB" id="A0A0H2S4B4"/>
<dbReference type="InterPro" id="IPR002347">
    <property type="entry name" value="SDR_fam"/>
</dbReference>
<evidence type="ECO:0000313" key="5">
    <source>
        <dbReference type="Proteomes" id="UP000053477"/>
    </source>
</evidence>
<dbReference type="CDD" id="cd05233">
    <property type="entry name" value="SDR_c"/>
    <property type="match status" value="1"/>
</dbReference>
<evidence type="ECO:0000313" key="4">
    <source>
        <dbReference type="EMBL" id="KLO11801.1"/>
    </source>
</evidence>
<dbReference type="InterPro" id="IPR036291">
    <property type="entry name" value="NAD(P)-bd_dom_sf"/>
</dbReference>
<dbReference type="GO" id="GO:0016491">
    <property type="term" value="F:oxidoreductase activity"/>
    <property type="evidence" value="ECO:0007669"/>
    <property type="project" value="UniProtKB-KW"/>
</dbReference>
<dbReference type="InterPro" id="IPR052178">
    <property type="entry name" value="Sec_Metab_Biosynth_SDR"/>
</dbReference>
<dbReference type="EMBL" id="KQ085992">
    <property type="protein sequence ID" value="KLO11801.1"/>
    <property type="molecule type" value="Genomic_DNA"/>
</dbReference>
<dbReference type="Gene3D" id="3.40.50.720">
    <property type="entry name" value="NAD(P)-binding Rossmann-like Domain"/>
    <property type="match status" value="1"/>
</dbReference>
<keyword evidence="3" id="KW-0560">Oxidoreductase</keyword>
<dbReference type="Proteomes" id="UP000053477">
    <property type="component" value="Unassembled WGS sequence"/>
</dbReference>
<organism evidence="4 5">
    <name type="scientific">Schizopora paradoxa</name>
    <dbReference type="NCBI Taxonomy" id="27342"/>
    <lineage>
        <taxon>Eukaryota</taxon>
        <taxon>Fungi</taxon>
        <taxon>Dikarya</taxon>
        <taxon>Basidiomycota</taxon>
        <taxon>Agaricomycotina</taxon>
        <taxon>Agaricomycetes</taxon>
        <taxon>Hymenochaetales</taxon>
        <taxon>Schizoporaceae</taxon>
        <taxon>Schizopora</taxon>
    </lineage>
</organism>
<gene>
    <name evidence="4" type="ORF">SCHPADRAFT_905742</name>
</gene>
<dbReference type="PANTHER" id="PTHR43618:SF18">
    <property type="entry name" value="SHORT CHAIN DEHYDROGENASE_REDUCTASE FAMILY (AFU_ORTHOLOGUE AFUA_5G12480)"/>
    <property type="match status" value="1"/>
</dbReference>
<dbReference type="Pfam" id="PF00106">
    <property type="entry name" value="adh_short"/>
    <property type="match status" value="1"/>
</dbReference>
<sequence length="285" mass="30692">MSLDVRRLFDVNCVVAVVTGGGSGIGLMIATALENNGALVFIVGRRKHILEKAAAEKSKFDKIIPLQGDVTSRESLLSIVSTIKSRTGHVDLLVNNAGVAKNILFPALDVSGDITEVQKRLWDSGTPEDFTATFDTNVTAAYYTTVAFLELLHAGNLKRSPDRPTSQVIFMSSGAGFRRDEKQFSFSYGLSKVAVNQLGKVFSNMLSGYRIRSNVIAPGIFPTDMINHLLPPGDALPSLVPLERYGTVEDMGGLILFLASKAGSYINGGVFLNDGGRLTLFPSTF</sequence>
<protein>
    <submittedName>
        <fullName evidence="4">NAD-P-binding protein</fullName>
    </submittedName>
</protein>
<keyword evidence="5" id="KW-1185">Reference proteome</keyword>
<accession>A0A0H2S4B4</accession>
<dbReference type="STRING" id="27342.A0A0H2S4B4"/>